<dbReference type="Pfam" id="PF15892">
    <property type="entry name" value="BNR_4"/>
    <property type="match status" value="1"/>
</dbReference>
<dbReference type="SUPFAM" id="SSF50939">
    <property type="entry name" value="Sialidases"/>
    <property type="match status" value="1"/>
</dbReference>
<dbReference type="RefSeq" id="WP_243538110.1">
    <property type="nucleotide sequence ID" value="NZ_CP093442.1"/>
</dbReference>
<dbReference type="InterPro" id="IPR036278">
    <property type="entry name" value="Sialidase_sf"/>
</dbReference>
<name>A0ABY4CAW1_9BACT</name>
<dbReference type="EMBL" id="CP093442">
    <property type="protein sequence ID" value="UOF01604.1"/>
    <property type="molecule type" value="Genomic_DNA"/>
</dbReference>
<organism evidence="1 2">
    <name type="scientific">Bdellovibrio reynosensis</name>
    <dbReference type="NCBI Taxonomy" id="2835041"/>
    <lineage>
        <taxon>Bacteria</taxon>
        <taxon>Pseudomonadati</taxon>
        <taxon>Bdellovibrionota</taxon>
        <taxon>Bdellovibrionia</taxon>
        <taxon>Bdellovibrionales</taxon>
        <taxon>Pseudobdellovibrionaceae</taxon>
        <taxon>Bdellovibrio</taxon>
    </lineage>
</organism>
<accession>A0ABY4CAW1</accession>
<reference evidence="1" key="1">
    <citation type="submission" date="2022-03" db="EMBL/GenBank/DDBJ databases">
        <title>Genome Identification and Characterization of new species Bdellovibrio reynosense LBG001 sp. nov. from a Mexico soil sample.</title>
        <authorList>
            <person name="Camilli A."/>
            <person name="Ajao Y."/>
            <person name="Guo X."/>
        </authorList>
    </citation>
    <scope>NUCLEOTIDE SEQUENCE</scope>
    <source>
        <strain evidence="1">LBG001</strain>
    </source>
</reference>
<evidence type="ECO:0000313" key="1">
    <source>
        <dbReference type="EMBL" id="UOF01604.1"/>
    </source>
</evidence>
<dbReference type="Proteomes" id="UP000830116">
    <property type="component" value="Chromosome"/>
</dbReference>
<evidence type="ECO:0000313" key="2">
    <source>
        <dbReference type="Proteomes" id="UP000830116"/>
    </source>
</evidence>
<sequence>MKKLTLFALGLTALVVIVKTVSSKTPGTSSFSSSESSRIYAPIQLPAFSAESLTGIKTSQDALKLIADSHERAVFGWNPAFPVYIPAFDSTNAPYLRKHLRSQLTDLENGFVKFDGSQWVDLPLSAAALQQEFSDTPIEDLKRNNRQDILWDPKMAVFDKDNVLYTALRVKDKNPFLRHYALMYSRDGGSTWKTKKLLSSDNLPQWYDLERPYSHAPLQGPPAFIYYKIVAKVPGYEKGFQDWQGTFGELVLQTSHFNKQADLVLDTPITISHTAQPIGYRSGSAVKILRSGNKYFVVWLEATLNHPLEKNEQGRPTNIVPDKDGNPYSGIWIAEYDLVKKSLSKKEILRTWPVNDSHNQPGIVRTSHGHLHVVGGSHGGHFTSTSSLKSDSISDWTPEQYVNMTDSGYAATYNIPGVPGGSQTYVSLIVDSKDQLHLAYRLWAQDRTIHDKEYFGALAYQTATVAEGKNQGWSTPKILVYPNAHDYSHYYQVLAIDRKDTLYLEYSQLRPWVPYFMKFANQGNQEVFNTSPMQNSAILKSTDQGKSWYLVDHF</sequence>
<keyword evidence="2" id="KW-1185">Reference proteome</keyword>
<protein>
    <submittedName>
        <fullName evidence="1">BNR repeat-containing protein</fullName>
    </submittedName>
</protein>
<gene>
    <name evidence="1" type="ORF">MNR06_01385</name>
</gene>
<proteinExistence type="predicted"/>